<name>A0A4Q4SZU8_9PEZI</name>
<evidence type="ECO:0000313" key="1">
    <source>
        <dbReference type="EMBL" id="RYO89218.1"/>
    </source>
</evidence>
<proteinExistence type="predicted"/>
<reference evidence="1 2" key="1">
    <citation type="submission" date="2018-06" db="EMBL/GenBank/DDBJ databases">
        <title>Complete Genomes of Monosporascus.</title>
        <authorList>
            <person name="Robinson A.J."/>
            <person name="Natvig D.O."/>
        </authorList>
    </citation>
    <scope>NUCLEOTIDE SEQUENCE [LARGE SCALE GENOMIC DNA]</scope>
    <source>
        <strain evidence="1 2">CBS 110550</strain>
    </source>
</reference>
<dbReference type="OrthoDB" id="268428at2759"/>
<keyword evidence="2" id="KW-1185">Reference proteome</keyword>
<dbReference type="Proteomes" id="UP000293360">
    <property type="component" value="Unassembled WGS sequence"/>
</dbReference>
<sequence length="332" mass="37896">MSDTAESDAPNPGIGEVIKLHPDADISITVYEVPQKTIATFQVIRELLRSQSEKFKVLLDPETPFNEGQKQTWTLEEDTGATTRSLELLFRCMLAGERDTKTELPQSMYNSPVIEIWRVLTLVDIKAQDCVMPGKYLVSSDVIKGWFLGCTGQLEECCPFIAEDPGSRGYHHHMHMPKKVIAQLRKARAGTRTHLENGIYILYKTFINQPNVPCNMSGPARYLEALEATKAYPFEEHRGHNLDNGISALQHFSYKTPDGSEQCRTCAGHVVNRHVQKWASRTTGQFQGLCLRCLRLSVEDRDSYRTCSKFNWHSERDSTWYFSDMKDELKQK</sequence>
<dbReference type="AlphaFoldDB" id="A0A4Q4SZU8"/>
<comment type="caution">
    <text evidence="1">The sequence shown here is derived from an EMBL/GenBank/DDBJ whole genome shotgun (WGS) entry which is preliminary data.</text>
</comment>
<protein>
    <submittedName>
        <fullName evidence="1">Uncharacterized protein</fullName>
    </submittedName>
</protein>
<organism evidence="1 2">
    <name type="scientific">Monosporascus ibericus</name>
    <dbReference type="NCBI Taxonomy" id="155417"/>
    <lineage>
        <taxon>Eukaryota</taxon>
        <taxon>Fungi</taxon>
        <taxon>Dikarya</taxon>
        <taxon>Ascomycota</taxon>
        <taxon>Pezizomycotina</taxon>
        <taxon>Sordariomycetes</taxon>
        <taxon>Xylariomycetidae</taxon>
        <taxon>Xylariales</taxon>
        <taxon>Xylariales incertae sedis</taxon>
        <taxon>Monosporascus</taxon>
    </lineage>
</organism>
<dbReference type="EMBL" id="QJNU01000699">
    <property type="protein sequence ID" value="RYO89218.1"/>
    <property type="molecule type" value="Genomic_DNA"/>
</dbReference>
<evidence type="ECO:0000313" key="2">
    <source>
        <dbReference type="Proteomes" id="UP000293360"/>
    </source>
</evidence>
<gene>
    <name evidence="1" type="ORF">DL764_008615</name>
</gene>
<accession>A0A4Q4SZU8</accession>